<comment type="similarity">
    <text evidence="1 6 7">Belongs to the bacterial ribosomal protein bL21 family.</text>
</comment>
<evidence type="ECO:0000256" key="3">
    <source>
        <dbReference type="ARBA" id="ARBA00022884"/>
    </source>
</evidence>
<accession>A0A7C4QWY2</accession>
<dbReference type="GO" id="GO:0019843">
    <property type="term" value="F:rRNA binding"/>
    <property type="evidence" value="ECO:0007669"/>
    <property type="project" value="UniProtKB-UniRule"/>
</dbReference>
<evidence type="ECO:0000256" key="5">
    <source>
        <dbReference type="ARBA" id="ARBA00023274"/>
    </source>
</evidence>
<evidence type="ECO:0000256" key="6">
    <source>
        <dbReference type="HAMAP-Rule" id="MF_01363"/>
    </source>
</evidence>
<dbReference type="PANTHER" id="PTHR21349:SF0">
    <property type="entry name" value="LARGE RIBOSOMAL SUBUNIT PROTEIN BL21M"/>
    <property type="match status" value="1"/>
</dbReference>
<comment type="subunit">
    <text evidence="6">Part of the 50S ribosomal subunit. Contacts protein L20.</text>
</comment>
<protein>
    <recommendedName>
        <fullName evidence="6">Large ribosomal subunit protein bL21</fullName>
    </recommendedName>
</protein>
<proteinExistence type="inferred from homology"/>
<evidence type="ECO:0000256" key="2">
    <source>
        <dbReference type="ARBA" id="ARBA00022730"/>
    </source>
</evidence>
<comment type="function">
    <text evidence="6 7">This protein binds to 23S rRNA in the presence of protein L20.</text>
</comment>
<dbReference type="PROSITE" id="PS01169">
    <property type="entry name" value="RIBOSOMAL_L21"/>
    <property type="match status" value="1"/>
</dbReference>
<evidence type="ECO:0000256" key="7">
    <source>
        <dbReference type="RuleBase" id="RU000562"/>
    </source>
</evidence>
<dbReference type="NCBIfam" id="TIGR00061">
    <property type="entry name" value="L21"/>
    <property type="match status" value="1"/>
</dbReference>
<dbReference type="Pfam" id="PF00829">
    <property type="entry name" value="Ribosomal_L21p"/>
    <property type="match status" value="1"/>
</dbReference>
<evidence type="ECO:0000313" key="8">
    <source>
        <dbReference type="EMBL" id="HGT70816.1"/>
    </source>
</evidence>
<evidence type="ECO:0000256" key="4">
    <source>
        <dbReference type="ARBA" id="ARBA00022980"/>
    </source>
</evidence>
<keyword evidence="5 6" id="KW-0687">Ribonucleoprotein</keyword>
<keyword evidence="4 6" id="KW-0689">Ribosomal protein</keyword>
<evidence type="ECO:0000256" key="1">
    <source>
        <dbReference type="ARBA" id="ARBA00008563"/>
    </source>
</evidence>
<name>A0A7C4QWY2_UNCC3</name>
<dbReference type="PANTHER" id="PTHR21349">
    <property type="entry name" value="50S RIBOSOMAL PROTEIN L21"/>
    <property type="match status" value="1"/>
</dbReference>
<dbReference type="EMBL" id="DSYQ01000003">
    <property type="protein sequence ID" value="HGT70816.1"/>
    <property type="molecule type" value="Genomic_DNA"/>
</dbReference>
<dbReference type="GO" id="GO:1990904">
    <property type="term" value="C:ribonucleoprotein complex"/>
    <property type="evidence" value="ECO:0007669"/>
    <property type="project" value="UniProtKB-KW"/>
</dbReference>
<dbReference type="InterPro" id="IPR036164">
    <property type="entry name" value="bL21-like_sf"/>
</dbReference>
<dbReference type="GO" id="GO:0006412">
    <property type="term" value="P:translation"/>
    <property type="evidence" value="ECO:0007669"/>
    <property type="project" value="UniProtKB-UniRule"/>
</dbReference>
<dbReference type="AlphaFoldDB" id="A0A7C4QWY2"/>
<dbReference type="InterPro" id="IPR018258">
    <property type="entry name" value="Ribosomal_bL21_CS"/>
</dbReference>
<gene>
    <name evidence="6 8" type="primary">rplU</name>
    <name evidence="8" type="ORF">ENT43_00970</name>
</gene>
<sequence length="103" mass="11853">MIAVVKTGGKQYIVKKDDILDIEKIEGEKGSKISLEDVLLIDDGKDLKIGNPVIEKSKVEIEIIDQFKDKKVIIQKFKRKTGYRVKKGHRQQKTKVKVLDIKY</sequence>
<dbReference type="GO" id="GO:0005737">
    <property type="term" value="C:cytoplasm"/>
    <property type="evidence" value="ECO:0007669"/>
    <property type="project" value="UniProtKB-ARBA"/>
</dbReference>
<dbReference type="HAMAP" id="MF_01363">
    <property type="entry name" value="Ribosomal_bL21"/>
    <property type="match status" value="1"/>
</dbReference>
<dbReference type="InterPro" id="IPR001787">
    <property type="entry name" value="Ribosomal_bL21"/>
</dbReference>
<comment type="caution">
    <text evidence="8">The sequence shown here is derived from an EMBL/GenBank/DDBJ whole genome shotgun (WGS) entry which is preliminary data.</text>
</comment>
<reference evidence="8" key="1">
    <citation type="journal article" date="2020" name="mSystems">
        <title>Genome- and Community-Level Interaction Insights into Carbon Utilization and Element Cycling Functions of Hydrothermarchaeota in Hydrothermal Sediment.</title>
        <authorList>
            <person name="Zhou Z."/>
            <person name="Liu Y."/>
            <person name="Xu W."/>
            <person name="Pan J."/>
            <person name="Luo Z.H."/>
            <person name="Li M."/>
        </authorList>
    </citation>
    <scope>NUCLEOTIDE SEQUENCE [LARGE SCALE GENOMIC DNA]</scope>
    <source>
        <strain evidence="8">SpSt-579</strain>
    </source>
</reference>
<organism evidence="8">
    <name type="scientific">candidate division CPR3 bacterium</name>
    <dbReference type="NCBI Taxonomy" id="2268181"/>
    <lineage>
        <taxon>Bacteria</taxon>
        <taxon>Bacteria division CPR3</taxon>
    </lineage>
</organism>
<keyword evidence="3 6" id="KW-0694">RNA-binding</keyword>
<dbReference type="GO" id="GO:0005840">
    <property type="term" value="C:ribosome"/>
    <property type="evidence" value="ECO:0007669"/>
    <property type="project" value="UniProtKB-KW"/>
</dbReference>
<dbReference type="SUPFAM" id="SSF141091">
    <property type="entry name" value="L21p-like"/>
    <property type="match status" value="1"/>
</dbReference>
<dbReference type="InterPro" id="IPR028909">
    <property type="entry name" value="bL21-like"/>
</dbReference>
<keyword evidence="2 6" id="KW-0699">rRNA-binding</keyword>
<dbReference type="GO" id="GO:0003735">
    <property type="term" value="F:structural constituent of ribosome"/>
    <property type="evidence" value="ECO:0007669"/>
    <property type="project" value="InterPro"/>
</dbReference>